<dbReference type="InParanoid" id="A0A482XTH8"/>
<reference evidence="2 3" key="1">
    <citation type="journal article" date="2017" name="Gigascience">
        <title>Genome sequence of the small brown planthopper, Laodelphax striatellus.</title>
        <authorList>
            <person name="Zhu J."/>
            <person name="Jiang F."/>
            <person name="Wang X."/>
            <person name="Yang P."/>
            <person name="Bao Y."/>
            <person name="Zhao W."/>
            <person name="Wang W."/>
            <person name="Lu H."/>
            <person name="Wang Q."/>
            <person name="Cui N."/>
            <person name="Li J."/>
            <person name="Chen X."/>
            <person name="Luo L."/>
            <person name="Yu J."/>
            <person name="Kang L."/>
            <person name="Cui F."/>
        </authorList>
    </citation>
    <scope>NUCLEOTIDE SEQUENCE [LARGE SCALE GENOMIC DNA]</scope>
    <source>
        <strain evidence="2">Lst14</strain>
    </source>
</reference>
<feature type="transmembrane region" description="Helical" evidence="1">
    <location>
        <begin position="25"/>
        <end position="44"/>
    </location>
</feature>
<evidence type="ECO:0000313" key="3">
    <source>
        <dbReference type="Proteomes" id="UP000291343"/>
    </source>
</evidence>
<dbReference type="AlphaFoldDB" id="A0A482XTH8"/>
<dbReference type="SMR" id="A0A482XTH8"/>
<gene>
    <name evidence="2" type="ORF">LSTR_LSTR017275</name>
</gene>
<comment type="caution">
    <text evidence="2">The sequence shown here is derived from an EMBL/GenBank/DDBJ whole genome shotgun (WGS) entry which is preliminary data.</text>
</comment>
<protein>
    <submittedName>
        <fullName evidence="2">Uncharacterized protein</fullName>
    </submittedName>
</protein>
<name>A0A482XTH8_LAOST</name>
<feature type="non-terminal residue" evidence="2">
    <location>
        <position position="1"/>
    </location>
</feature>
<sequence>VQHVTTVTLVWLWSRHDLKSSVKPIVGVMLLLSSYKPFLMDILVQLMATGPWVSLFMRFIITLCLGATTLQVYAGLAYTIGID</sequence>
<keyword evidence="1" id="KW-0812">Transmembrane</keyword>
<accession>A0A482XTH8</accession>
<feature type="transmembrane region" description="Helical" evidence="1">
    <location>
        <begin position="56"/>
        <end position="80"/>
    </location>
</feature>
<proteinExistence type="predicted"/>
<dbReference type="Proteomes" id="UP000291343">
    <property type="component" value="Unassembled WGS sequence"/>
</dbReference>
<keyword evidence="3" id="KW-1185">Reference proteome</keyword>
<evidence type="ECO:0000313" key="2">
    <source>
        <dbReference type="EMBL" id="RZF48789.1"/>
    </source>
</evidence>
<dbReference type="STRING" id="195883.A0A482XTH8"/>
<dbReference type="EMBL" id="QKKF02000934">
    <property type="protein sequence ID" value="RZF48789.1"/>
    <property type="molecule type" value="Genomic_DNA"/>
</dbReference>
<keyword evidence="1" id="KW-1133">Transmembrane helix</keyword>
<dbReference type="OrthoDB" id="9993532at2759"/>
<keyword evidence="1" id="KW-0472">Membrane</keyword>
<evidence type="ECO:0000256" key="1">
    <source>
        <dbReference type="SAM" id="Phobius"/>
    </source>
</evidence>
<organism evidence="2 3">
    <name type="scientific">Laodelphax striatellus</name>
    <name type="common">Small brown planthopper</name>
    <name type="synonym">Delphax striatella</name>
    <dbReference type="NCBI Taxonomy" id="195883"/>
    <lineage>
        <taxon>Eukaryota</taxon>
        <taxon>Metazoa</taxon>
        <taxon>Ecdysozoa</taxon>
        <taxon>Arthropoda</taxon>
        <taxon>Hexapoda</taxon>
        <taxon>Insecta</taxon>
        <taxon>Pterygota</taxon>
        <taxon>Neoptera</taxon>
        <taxon>Paraneoptera</taxon>
        <taxon>Hemiptera</taxon>
        <taxon>Auchenorrhyncha</taxon>
        <taxon>Fulgoroidea</taxon>
        <taxon>Delphacidae</taxon>
        <taxon>Criomorphinae</taxon>
        <taxon>Laodelphax</taxon>
    </lineage>
</organism>